<organism evidence="14 15">
    <name type="scientific">Thioalkalivibrio paradoxus ARh 1</name>
    <dbReference type="NCBI Taxonomy" id="713585"/>
    <lineage>
        <taxon>Bacteria</taxon>
        <taxon>Pseudomonadati</taxon>
        <taxon>Pseudomonadota</taxon>
        <taxon>Gammaproteobacteria</taxon>
        <taxon>Chromatiales</taxon>
        <taxon>Ectothiorhodospiraceae</taxon>
        <taxon>Thioalkalivibrio</taxon>
    </lineage>
</organism>
<dbReference type="GO" id="GO:0006227">
    <property type="term" value="P:dUDP biosynthetic process"/>
    <property type="evidence" value="ECO:0007669"/>
    <property type="project" value="TreeGrafter"/>
</dbReference>
<dbReference type="GO" id="GO:0004798">
    <property type="term" value="F:dTMP kinase activity"/>
    <property type="evidence" value="ECO:0007669"/>
    <property type="project" value="UniProtKB-UniRule"/>
</dbReference>
<dbReference type="KEGG" id="tti:THITH_08715"/>
<feature type="binding site" evidence="12">
    <location>
        <begin position="13"/>
        <end position="20"/>
    </location>
    <ligand>
        <name>ATP</name>
        <dbReference type="ChEBI" id="CHEBI:30616"/>
    </ligand>
</feature>
<keyword evidence="6 12" id="KW-0547">Nucleotide-binding</keyword>
<dbReference type="RefSeq" id="WP_006747511.1">
    <property type="nucleotide sequence ID" value="NZ_CP007029.1"/>
</dbReference>
<reference evidence="14 15" key="1">
    <citation type="submission" date="2013-12" db="EMBL/GenBank/DDBJ databases">
        <authorList>
            <consortium name="DOE Joint Genome Institute"/>
            <person name="Muyzer G."/>
            <person name="Huntemann M."/>
            <person name="Han J."/>
            <person name="Chen A."/>
            <person name="Kyrpides N."/>
            <person name="Mavromatis K."/>
            <person name="Markowitz V."/>
            <person name="Palaniappan K."/>
            <person name="Ivanova N."/>
            <person name="Schaumberg A."/>
            <person name="Pati A."/>
            <person name="Liolios K."/>
            <person name="Nordberg H.P."/>
            <person name="Cantor M.N."/>
            <person name="Hua S.X."/>
            <person name="Woyke T."/>
        </authorList>
    </citation>
    <scope>NUCLEOTIDE SEQUENCE [LARGE SCALE GENOMIC DNA]</scope>
    <source>
        <strain evidence="14 15">ARh 1</strain>
    </source>
</reference>
<dbReference type="GO" id="GO:0005829">
    <property type="term" value="C:cytosol"/>
    <property type="evidence" value="ECO:0007669"/>
    <property type="project" value="TreeGrafter"/>
</dbReference>
<evidence type="ECO:0000259" key="13">
    <source>
        <dbReference type="Pfam" id="PF02223"/>
    </source>
</evidence>
<dbReference type="InterPro" id="IPR039430">
    <property type="entry name" value="Thymidylate_kin-like_dom"/>
</dbReference>
<dbReference type="OrthoDB" id="9774907at2"/>
<sequence length="213" mass="23603">MSRRSGGFVVLEGIEGAGKSTQLERLGRRLAATGTEIVRTREPGGTEAGEQIRGLLLDPGFGDVAPETELLMIFAARAEHLHQVIRPALQRGAWVLSDRFTDASFAYQGAGRGLAMERIEALETWLQGDLRPDLVLVFDVPVEVGLGRALARGKRDRIESEDIAFFERAREAYRTRARCDPERYRLIDGTPDPETVEAAVARAWSDWLENRAG</sequence>
<keyword evidence="4 12" id="KW-0808">Transferase</keyword>
<evidence type="ECO:0000256" key="7">
    <source>
        <dbReference type="ARBA" id="ARBA00022777"/>
    </source>
</evidence>
<dbReference type="Pfam" id="PF02223">
    <property type="entry name" value="Thymidylate_kin"/>
    <property type="match status" value="1"/>
</dbReference>
<proteinExistence type="inferred from homology"/>
<dbReference type="CDD" id="cd01672">
    <property type="entry name" value="TMPK"/>
    <property type="match status" value="1"/>
</dbReference>
<accession>W0DN63</accession>
<keyword evidence="7 12" id="KW-0418">Kinase</keyword>
<dbReference type="GO" id="GO:0005524">
    <property type="term" value="F:ATP binding"/>
    <property type="evidence" value="ECO:0007669"/>
    <property type="project" value="UniProtKB-UniRule"/>
</dbReference>
<evidence type="ECO:0000256" key="1">
    <source>
        <dbReference type="ARBA" id="ARBA00009776"/>
    </source>
</evidence>
<dbReference type="GO" id="GO:0006233">
    <property type="term" value="P:dTDP biosynthetic process"/>
    <property type="evidence" value="ECO:0007669"/>
    <property type="project" value="InterPro"/>
</dbReference>
<dbReference type="AlphaFoldDB" id="W0DN63"/>
<dbReference type="InterPro" id="IPR018094">
    <property type="entry name" value="Thymidylate_kinase"/>
</dbReference>
<evidence type="ECO:0000256" key="8">
    <source>
        <dbReference type="ARBA" id="ARBA00022840"/>
    </source>
</evidence>
<dbReference type="PANTHER" id="PTHR10344:SF4">
    <property type="entry name" value="UMP-CMP KINASE 2, MITOCHONDRIAL"/>
    <property type="match status" value="1"/>
</dbReference>
<dbReference type="EC" id="2.7.4.9" evidence="2 12"/>
<dbReference type="PANTHER" id="PTHR10344">
    <property type="entry name" value="THYMIDYLATE KINASE"/>
    <property type="match status" value="1"/>
</dbReference>
<evidence type="ECO:0000313" key="15">
    <source>
        <dbReference type="Proteomes" id="UP000005289"/>
    </source>
</evidence>
<evidence type="ECO:0000256" key="9">
    <source>
        <dbReference type="ARBA" id="ARBA00029962"/>
    </source>
</evidence>
<evidence type="ECO:0000256" key="3">
    <source>
        <dbReference type="ARBA" id="ARBA00017144"/>
    </source>
</evidence>
<evidence type="ECO:0000256" key="12">
    <source>
        <dbReference type="HAMAP-Rule" id="MF_00165"/>
    </source>
</evidence>
<comment type="catalytic activity">
    <reaction evidence="10 12">
        <text>dTMP + ATP = dTDP + ADP</text>
        <dbReference type="Rhea" id="RHEA:13517"/>
        <dbReference type="ChEBI" id="CHEBI:30616"/>
        <dbReference type="ChEBI" id="CHEBI:58369"/>
        <dbReference type="ChEBI" id="CHEBI:63528"/>
        <dbReference type="ChEBI" id="CHEBI:456216"/>
        <dbReference type="EC" id="2.7.4.9"/>
    </reaction>
</comment>
<evidence type="ECO:0000256" key="10">
    <source>
        <dbReference type="ARBA" id="ARBA00048743"/>
    </source>
</evidence>
<comment type="function">
    <text evidence="11 12">Phosphorylation of dTMP to form dTDP in both de novo and salvage pathways of dTTP synthesis.</text>
</comment>
<dbReference type="NCBIfam" id="TIGR00041">
    <property type="entry name" value="DTMP_kinase"/>
    <property type="match status" value="1"/>
</dbReference>
<dbReference type="STRING" id="713585.THITH_08715"/>
<dbReference type="FunFam" id="3.40.50.300:FF:000225">
    <property type="entry name" value="Thymidylate kinase"/>
    <property type="match status" value="1"/>
</dbReference>
<feature type="domain" description="Thymidylate kinase-like" evidence="13">
    <location>
        <begin position="11"/>
        <end position="199"/>
    </location>
</feature>
<dbReference type="HOGENOM" id="CLU_049131_0_2_6"/>
<evidence type="ECO:0000256" key="11">
    <source>
        <dbReference type="ARBA" id="ARBA00057735"/>
    </source>
</evidence>
<evidence type="ECO:0000256" key="4">
    <source>
        <dbReference type="ARBA" id="ARBA00022679"/>
    </source>
</evidence>
<dbReference type="HAMAP" id="MF_00165">
    <property type="entry name" value="Thymidylate_kinase"/>
    <property type="match status" value="1"/>
</dbReference>
<protein>
    <recommendedName>
        <fullName evidence="3 12">Thymidylate kinase</fullName>
        <ecNumber evidence="2 12">2.7.4.9</ecNumber>
    </recommendedName>
    <alternativeName>
        <fullName evidence="9 12">dTMP kinase</fullName>
    </alternativeName>
</protein>
<gene>
    <name evidence="12 14" type="primary">tmk</name>
    <name evidence="14" type="ORF">THITH_08715</name>
</gene>
<evidence type="ECO:0000256" key="2">
    <source>
        <dbReference type="ARBA" id="ARBA00012980"/>
    </source>
</evidence>
<dbReference type="Gene3D" id="3.40.50.300">
    <property type="entry name" value="P-loop containing nucleotide triphosphate hydrolases"/>
    <property type="match status" value="1"/>
</dbReference>
<dbReference type="EMBL" id="CP007029">
    <property type="protein sequence ID" value="AHE98325.1"/>
    <property type="molecule type" value="Genomic_DNA"/>
</dbReference>
<dbReference type="InterPro" id="IPR027417">
    <property type="entry name" value="P-loop_NTPase"/>
</dbReference>
<keyword evidence="5 12" id="KW-0545">Nucleotide biosynthesis</keyword>
<comment type="similarity">
    <text evidence="1 12">Belongs to the thymidylate kinase family.</text>
</comment>
<dbReference type="SUPFAM" id="SSF52540">
    <property type="entry name" value="P-loop containing nucleoside triphosphate hydrolases"/>
    <property type="match status" value="1"/>
</dbReference>
<dbReference type="Proteomes" id="UP000005289">
    <property type="component" value="Chromosome"/>
</dbReference>
<evidence type="ECO:0000313" key="14">
    <source>
        <dbReference type="EMBL" id="AHE98325.1"/>
    </source>
</evidence>
<keyword evidence="15" id="KW-1185">Reference proteome</keyword>
<keyword evidence="8 12" id="KW-0067">ATP-binding</keyword>
<evidence type="ECO:0000256" key="6">
    <source>
        <dbReference type="ARBA" id="ARBA00022741"/>
    </source>
</evidence>
<dbReference type="GO" id="GO:0006235">
    <property type="term" value="P:dTTP biosynthetic process"/>
    <property type="evidence" value="ECO:0007669"/>
    <property type="project" value="UniProtKB-UniRule"/>
</dbReference>
<evidence type="ECO:0000256" key="5">
    <source>
        <dbReference type="ARBA" id="ARBA00022727"/>
    </source>
</evidence>
<name>W0DN63_9GAMM</name>